<evidence type="ECO:0000256" key="4">
    <source>
        <dbReference type="ARBA" id="ARBA00022617"/>
    </source>
</evidence>
<dbReference type="AlphaFoldDB" id="A0A7G2CJZ1"/>
<evidence type="ECO:0000259" key="12">
    <source>
        <dbReference type="PROSITE" id="PS50939"/>
    </source>
</evidence>
<dbReference type="PANTHER" id="PTHR15422">
    <property type="entry name" value="OS05G0565100 PROTEIN"/>
    <property type="match status" value="1"/>
</dbReference>
<evidence type="ECO:0000313" key="13">
    <source>
        <dbReference type="EMBL" id="CAD2218933.1"/>
    </source>
</evidence>
<name>A0A7G2CJZ1_9TRYP</name>
<dbReference type="OrthoDB" id="261545at2759"/>
<evidence type="ECO:0000256" key="2">
    <source>
        <dbReference type="ARBA" id="ARBA00004141"/>
    </source>
</evidence>
<evidence type="ECO:0000256" key="10">
    <source>
        <dbReference type="ARBA" id="ARBA00023136"/>
    </source>
</evidence>
<evidence type="ECO:0000256" key="3">
    <source>
        <dbReference type="ARBA" id="ARBA00022448"/>
    </source>
</evidence>
<evidence type="ECO:0000256" key="5">
    <source>
        <dbReference type="ARBA" id="ARBA00022692"/>
    </source>
</evidence>
<protein>
    <submittedName>
        <fullName evidence="13">Eukaryotic cytochrome b561, putative</fullName>
    </submittedName>
</protein>
<dbReference type="GO" id="GO:0046872">
    <property type="term" value="F:metal ion binding"/>
    <property type="evidence" value="ECO:0007669"/>
    <property type="project" value="UniProtKB-KW"/>
</dbReference>
<gene>
    <name evidence="13" type="ORF">ADEAN_000642600</name>
</gene>
<dbReference type="GO" id="GO:0016020">
    <property type="term" value="C:membrane"/>
    <property type="evidence" value="ECO:0007669"/>
    <property type="project" value="UniProtKB-SubCell"/>
</dbReference>
<keyword evidence="10 11" id="KW-0472">Membrane</keyword>
<evidence type="ECO:0000256" key="9">
    <source>
        <dbReference type="ARBA" id="ARBA00023004"/>
    </source>
</evidence>
<keyword evidence="9" id="KW-0408">Iron</keyword>
<dbReference type="Gene3D" id="1.20.120.1770">
    <property type="match status" value="1"/>
</dbReference>
<accession>A0A7G2CJZ1</accession>
<evidence type="ECO:0000256" key="7">
    <source>
        <dbReference type="ARBA" id="ARBA00022982"/>
    </source>
</evidence>
<reference evidence="13 14" key="1">
    <citation type="submission" date="2020-08" db="EMBL/GenBank/DDBJ databases">
        <authorList>
            <person name="Newling K."/>
            <person name="Davey J."/>
            <person name="Forrester S."/>
        </authorList>
    </citation>
    <scope>NUCLEOTIDE SEQUENCE [LARGE SCALE GENOMIC DNA]</scope>
    <source>
        <strain evidence="14">Crithidia deanei Carvalho (ATCC PRA-265)</strain>
    </source>
</reference>
<feature type="transmembrane region" description="Helical" evidence="11">
    <location>
        <begin position="32"/>
        <end position="49"/>
    </location>
</feature>
<keyword evidence="3" id="KW-0813">Transport</keyword>
<dbReference type="EMBL" id="LR877156">
    <property type="protein sequence ID" value="CAD2218933.1"/>
    <property type="molecule type" value="Genomic_DNA"/>
</dbReference>
<feature type="transmembrane region" description="Helical" evidence="11">
    <location>
        <begin position="135"/>
        <end position="159"/>
    </location>
</feature>
<dbReference type="GO" id="GO:0140575">
    <property type="term" value="F:transmembrane monodehydroascorbate reductase activity"/>
    <property type="evidence" value="ECO:0007669"/>
    <property type="project" value="InterPro"/>
</dbReference>
<dbReference type="Pfam" id="PF03188">
    <property type="entry name" value="Cytochrom_B561"/>
    <property type="match status" value="1"/>
</dbReference>
<keyword evidence="8 11" id="KW-1133">Transmembrane helix</keyword>
<evidence type="ECO:0000256" key="6">
    <source>
        <dbReference type="ARBA" id="ARBA00022723"/>
    </source>
</evidence>
<feature type="domain" description="Cytochrome b561" evidence="12">
    <location>
        <begin position="29"/>
        <end position="191"/>
    </location>
</feature>
<keyword evidence="14" id="KW-1185">Reference proteome</keyword>
<comment type="cofactor">
    <cofactor evidence="1">
        <name>heme b</name>
        <dbReference type="ChEBI" id="CHEBI:60344"/>
    </cofactor>
</comment>
<sequence>MSEMRARLENMPKDIPPPPVTSKDMIHRIRSVMAYLVICYVAVGLFIQNGGVSSNAFQFHPIFMCIVMLVVVPAVLQTIVALQNPKKNPLPKEERVLRHQMAVFFLQVAFAVGFWAVFYHKRANGAAHFTTPHGMMGLLCAVLLSVEVTLGALLRYIIGERSPSRQKIKQLHQYFSMGTIGTCLLCFLGGP</sequence>
<keyword evidence="7" id="KW-0249">Electron transport</keyword>
<dbReference type="VEuPathDB" id="TriTrypDB:ADEAN_000642600"/>
<evidence type="ECO:0000313" key="14">
    <source>
        <dbReference type="Proteomes" id="UP000515908"/>
    </source>
</evidence>
<feature type="transmembrane region" description="Helical" evidence="11">
    <location>
        <begin position="102"/>
        <end position="120"/>
    </location>
</feature>
<keyword evidence="5 11" id="KW-0812">Transmembrane</keyword>
<dbReference type="Proteomes" id="UP000515908">
    <property type="component" value="Chromosome 12"/>
</dbReference>
<dbReference type="PROSITE" id="PS50939">
    <property type="entry name" value="CYTOCHROME_B561"/>
    <property type="match status" value="1"/>
</dbReference>
<keyword evidence="4" id="KW-0349">Heme</keyword>
<keyword evidence="6" id="KW-0479">Metal-binding</keyword>
<dbReference type="InterPro" id="IPR045150">
    <property type="entry name" value="CYB561D1/2"/>
</dbReference>
<feature type="transmembrane region" description="Helical" evidence="11">
    <location>
        <begin position="61"/>
        <end position="82"/>
    </location>
</feature>
<comment type="subcellular location">
    <subcellularLocation>
        <location evidence="2">Membrane</location>
        <topology evidence="2">Multi-pass membrane protein</topology>
    </subcellularLocation>
</comment>
<dbReference type="PANTHER" id="PTHR15422:SF45">
    <property type="entry name" value="CYTOCHROME B561 DOMAIN-CONTAINING PROTEIN"/>
    <property type="match status" value="1"/>
</dbReference>
<evidence type="ECO:0000256" key="1">
    <source>
        <dbReference type="ARBA" id="ARBA00001970"/>
    </source>
</evidence>
<evidence type="ECO:0000256" key="8">
    <source>
        <dbReference type="ARBA" id="ARBA00022989"/>
    </source>
</evidence>
<proteinExistence type="predicted"/>
<organism evidence="13 14">
    <name type="scientific">Angomonas deanei</name>
    <dbReference type="NCBI Taxonomy" id="59799"/>
    <lineage>
        <taxon>Eukaryota</taxon>
        <taxon>Discoba</taxon>
        <taxon>Euglenozoa</taxon>
        <taxon>Kinetoplastea</taxon>
        <taxon>Metakinetoplastina</taxon>
        <taxon>Trypanosomatida</taxon>
        <taxon>Trypanosomatidae</taxon>
        <taxon>Strigomonadinae</taxon>
        <taxon>Angomonas</taxon>
    </lineage>
</organism>
<evidence type="ECO:0000256" key="11">
    <source>
        <dbReference type="SAM" id="Phobius"/>
    </source>
</evidence>
<dbReference type="InterPro" id="IPR006593">
    <property type="entry name" value="Cyt_b561/ferric_Rdtase_TM"/>
</dbReference>